<evidence type="ECO:0000313" key="3">
    <source>
        <dbReference type="Proteomes" id="UP000195981"/>
    </source>
</evidence>
<evidence type="ECO:0000313" key="2">
    <source>
        <dbReference type="EMBL" id="SLM90290.1"/>
    </source>
</evidence>
<dbReference type="InterPro" id="IPR013381">
    <property type="entry name" value="CRISPR-assoc_prot_Cse1"/>
</dbReference>
<keyword evidence="3" id="KW-1185">Reference proteome</keyword>
<organism evidence="2 3">
    <name type="scientific">Brachybacterium nesterenkovii</name>
    <dbReference type="NCBI Taxonomy" id="47847"/>
    <lineage>
        <taxon>Bacteria</taxon>
        <taxon>Bacillati</taxon>
        <taxon>Actinomycetota</taxon>
        <taxon>Actinomycetes</taxon>
        <taxon>Micrococcales</taxon>
        <taxon>Dermabacteraceae</taxon>
        <taxon>Brachybacterium</taxon>
    </lineage>
</organism>
<dbReference type="Proteomes" id="UP000195981">
    <property type="component" value="Unassembled WGS sequence"/>
</dbReference>
<dbReference type="AlphaFoldDB" id="A0A1X6WXA1"/>
<proteinExistence type="predicted"/>
<sequence>MPETFSLLDEQWIACSMPDGSVCELSIRRLFDGSAAPVEIRGDSPTQDYAVLRLLLAIFWRAHRHEADVAPGQTFEMEDWFDTAWQDAQDGGVDEAVLTYLDEHRARFDLLDPVAPFMQVAGLRTAKDQWSPISRIIPEAESEFFTTRAGAGRESIGLAEAARWVVHTQSYDYSGIKSGAEGDPRVKGGKGYPIGTGWTGSTGGTVVLGSTLRETLVLNTVSACLRAGDADVPVWEREPDGPAERPVPVPQGPADLATWQSRRIRLMVEADRAVGVLVCNGDRIPDAGKDVRADPMTPYRFSANQTKKNQPPVYYARPHDTDRTMWRSLEPLIVLDGEQSRAAFAPLRPGTLTSLAELESPFVSTEQRIVDLRLISASYGPQASSHATTVDARIELPRAVLAPGNGGLRRAVLDTAAATQDAAVALGRYAGNLLVAGGGEYSFLAAPTDGMLTQLEGAFRRWLRDLTTDAVEASIREWQDEVLRRIDEEAQVMLRGAGPKALIGREVLVNGTSQIRSAGSAYRHLHADLRAALPSATAHAEPTQTSTPDHQETNR</sequence>
<protein>
    <submittedName>
        <fullName evidence="2">CRISPR-associated protein, Cse1 family</fullName>
    </submittedName>
</protein>
<reference evidence="2 3" key="1">
    <citation type="submission" date="2017-02" db="EMBL/GenBank/DDBJ databases">
        <authorList>
            <person name="Peterson S.W."/>
        </authorList>
    </citation>
    <scope>NUCLEOTIDE SEQUENCE [LARGE SCALE GENOMIC DNA]</scope>
    <source>
        <strain evidence="2 3">CIP104813</strain>
    </source>
</reference>
<accession>A0A1X6WXA1</accession>
<dbReference type="RefSeq" id="WP_087103149.1">
    <property type="nucleotide sequence ID" value="NZ_FWFG01000047.1"/>
</dbReference>
<dbReference type="Pfam" id="PF09481">
    <property type="entry name" value="CRISPR_Cse1"/>
    <property type="match status" value="1"/>
</dbReference>
<name>A0A1X6WXA1_9MICO</name>
<dbReference type="Gene3D" id="1.10.132.100">
    <property type="match status" value="1"/>
</dbReference>
<gene>
    <name evidence="2" type="ORF">FM110_04720</name>
</gene>
<feature type="region of interest" description="Disordered" evidence="1">
    <location>
        <begin position="535"/>
        <end position="555"/>
    </location>
</feature>
<dbReference type="NCBIfam" id="TIGR02547">
    <property type="entry name" value="casA_cse1"/>
    <property type="match status" value="1"/>
</dbReference>
<evidence type="ECO:0000256" key="1">
    <source>
        <dbReference type="SAM" id="MobiDB-lite"/>
    </source>
</evidence>
<dbReference type="EMBL" id="FWFG01000047">
    <property type="protein sequence ID" value="SLM90290.1"/>
    <property type="molecule type" value="Genomic_DNA"/>
</dbReference>
<dbReference type="OrthoDB" id="3187690at2"/>